<dbReference type="KEGG" id="tput:QJT81_05995"/>
<dbReference type="SMART" id="SM00028">
    <property type="entry name" value="TPR"/>
    <property type="match status" value="2"/>
</dbReference>
<keyword evidence="1" id="KW-0802">TPR repeat</keyword>
<dbReference type="InterPro" id="IPR019734">
    <property type="entry name" value="TPR_rpt"/>
</dbReference>
<accession>A0AA95KRF0</accession>
<evidence type="ECO:0000256" key="1">
    <source>
        <dbReference type="PROSITE-ProRule" id="PRU00339"/>
    </source>
</evidence>
<dbReference type="Pfam" id="PF14559">
    <property type="entry name" value="TPR_19"/>
    <property type="match status" value="1"/>
</dbReference>
<feature type="repeat" description="TPR" evidence="1">
    <location>
        <begin position="116"/>
        <end position="149"/>
    </location>
</feature>
<feature type="compositionally biased region" description="Pro residues" evidence="2">
    <location>
        <begin position="79"/>
        <end position="88"/>
    </location>
</feature>
<keyword evidence="3" id="KW-0732">Signal</keyword>
<dbReference type="Proteomes" id="UP001301326">
    <property type="component" value="Chromosome"/>
</dbReference>
<feature type="compositionally biased region" description="Low complexity" evidence="2">
    <location>
        <begin position="57"/>
        <end position="66"/>
    </location>
</feature>
<dbReference type="InterPro" id="IPR011990">
    <property type="entry name" value="TPR-like_helical_dom_sf"/>
</dbReference>
<name>A0AA95KRF0_9GAMM</name>
<protein>
    <submittedName>
        <fullName evidence="4">Tetratricopeptide repeat protein</fullName>
    </submittedName>
</protein>
<dbReference type="Gene3D" id="1.25.40.10">
    <property type="entry name" value="Tetratricopeptide repeat domain"/>
    <property type="match status" value="1"/>
</dbReference>
<evidence type="ECO:0000256" key="3">
    <source>
        <dbReference type="SAM" id="SignalP"/>
    </source>
</evidence>
<dbReference type="PROSITE" id="PS50005">
    <property type="entry name" value="TPR"/>
    <property type="match status" value="1"/>
</dbReference>
<gene>
    <name evidence="4" type="ORF">QJT81_05995</name>
</gene>
<reference evidence="4" key="1">
    <citation type="journal article" date="2023" name="Int. J. Mol. Sci.">
        <title>Metagenomics Revealed a New Genus 'Candidatus Thiocaldithrix dubininis' gen. nov., sp. nov. and a New Species 'Candidatus Thiothrix putei' sp. nov. in the Family Thiotrichaceae, Some Members of Which Have Traits of Both Na+- and H+-Motive Energetics.</title>
        <authorList>
            <person name="Ravin N.V."/>
            <person name="Muntyan M.S."/>
            <person name="Smolyakov D.D."/>
            <person name="Rudenko T.S."/>
            <person name="Beletsky A.V."/>
            <person name="Mardanov A.V."/>
            <person name="Grabovich M.Y."/>
        </authorList>
    </citation>
    <scope>NUCLEOTIDE SEQUENCE</scope>
    <source>
        <strain evidence="4">GKL-02</strain>
    </source>
</reference>
<dbReference type="SUPFAM" id="SSF48452">
    <property type="entry name" value="TPR-like"/>
    <property type="match status" value="1"/>
</dbReference>
<proteinExistence type="predicted"/>
<dbReference type="PROSITE" id="PS51257">
    <property type="entry name" value="PROKAR_LIPOPROTEIN"/>
    <property type="match status" value="1"/>
</dbReference>
<dbReference type="AlphaFoldDB" id="A0AA95KRF0"/>
<sequence length="184" mass="19616">MTLNPRCSVAFTALLAMLLSACSPNPTVLQDRVYGSRSVVIPPKVVKQAPVNVPVPAKPKPSASPVITQSAPVSKPVISHPPTPPAPVVKPEDTSAAAPEVVEVLTPKVYPSSPAVKALMRTADSEMAKGNLDKAADTLERALRIEADNPDLWMKLATINERQGNHDQAVNMLSKAKAYQEQLN</sequence>
<feature type="region of interest" description="Disordered" evidence="2">
    <location>
        <begin position="57"/>
        <end position="94"/>
    </location>
</feature>
<evidence type="ECO:0000256" key="2">
    <source>
        <dbReference type="SAM" id="MobiDB-lite"/>
    </source>
</evidence>
<feature type="chain" id="PRO_5041697877" evidence="3">
    <location>
        <begin position="22"/>
        <end position="184"/>
    </location>
</feature>
<feature type="signal peptide" evidence="3">
    <location>
        <begin position="1"/>
        <end position="21"/>
    </location>
</feature>
<reference evidence="4" key="2">
    <citation type="submission" date="2023-04" db="EMBL/GenBank/DDBJ databases">
        <authorList>
            <person name="Beletskiy A.V."/>
            <person name="Mardanov A.V."/>
            <person name="Ravin N.V."/>
        </authorList>
    </citation>
    <scope>NUCLEOTIDE SEQUENCE</scope>
    <source>
        <strain evidence="4">GKL-02</strain>
    </source>
</reference>
<dbReference type="EMBL" id="CP124756">
    <property type="protein sequence ID" value="WGZ95538.1"/>
    <property type="molecule type" value="Genomic_DNA"/>
</dbReference>
<organism evidence="4">
    <name type="scientific">Candidatus Thiothrix putei</name>
    <dbReference type="NCBI Taxonomy" id="3080811"/>
    <lineage>
        <taxon>Bacteria</taxon>
        <taxon>Pseudomonadati</taxon>
        <taxon>Pseudomonadota</taxon>
        <taxon>Gammaproteobacteria</taxon>
        <taxon>Thiotrichales</taxon>
        <taxon>Thiotrichaceae</taxon>
        <taxon>Thiothrix</taxon>
    </lineage>
</organism>
<evidence type="ECO:0000313" key="4">
    <source>
        <dbReference type="EMBL" id="WGZ95538.1"/>
    </source>
</evidence>